<reference evidence="1 2" key="1">
    <citation type="submission" date="2019-01" db="EMBL/GenBank/DDBJ databases">
        <title>Egibacter rhizosphaerae EGI 80759T.</title>
        <authorList>
            <person name="Chen D.-D."/>
            <person name="Tian Y."/>
            <person name="Jiao J.-Y."/>
            <person name="Zhang X.-T."/>
            <person name="Zhang Y.-G."/>
            <person name="Zhang Y."/>
            <person name="Xiao M."/>
            <person name="Shu W.-S."/>
            <person name="Li W.-J."/>
        </authorList>
    </citation>
    <scope>NUCLEOTIDE SEQUENCE [LARGE SCALE GENOMIC DNA]</scope>
    <source>
        <strain evidence="1 2">EGI 80759</strain>
    </source>
</reference>
<evidence type="ECO:0008006" key="3">
    <source>
        <dbReference type="Google" id="ProtNLM"/>
    </source>
</evidence>
<accession>A0A411YBX2</accession>
<dbReference type="KEGG" id="erz:ER308_03640"/>
<dbReference type="AlphaFoldDB" id="A0A411YBX2"/>
<keyword evidence="2" id="KW-1185">Reference proteome</keyword>
<sequence length="89" mass="8601">MAALLATLPILLVLGLMIGLRWSAGRAGMAGAGVALVVAVGPYGLGTRIAPELGIPIAVGGTAAEAVFVGPELPTLGGAVVGVARSSVR</sequence>
<dbReference type="Proteomes" id="UP000291469">
    <property type="component" value="Chromosome"/>
</dbReference>
<proteinExistence type="predicted"/>
<dbReference type="RefSeq" id="WP_131153729.1">
    <property type="nucleotide sequence ID" value="NZ_CP036402.1"/>
</dbReference>
<organism evidence="1 2">
    <name type="scientific">Egibacter rhizosphaerae</name>
    <dbReference type="NCBI Taxonomy" id="1670831"/>
    <lineage>
        <taxon>Bacteria</taxon>
        <taxon>Bacillati</taxon>
        <taxon>Actinomycetota</taxon>
        <taxon>Nitriliruptoria</taxon>
        <taxon>Egibacterales</taxon>
        <taxon>Egibacteraceae</taxon>
        <taxon>Egibacter</taxon>
    </lineage>
</organism>
<protein>
    <recommendedName>
        <fullName evidence="3">L-lactate permease</fullName>
    </recommendedName>
</protein>
<gene>
    <name evidence="1" type="ORF">ER308_03640</name>
</gene>
<dbReference type="EMBL" id="CP036402">
    <property type="protein sequence ID" value="QBI18731.1"/>
    <property type="molecule type" value="Genomic_DNA"/>
</dbReference>
<name>A0A411YBX2_9ACTN</name>
<evidence type="ECO:0000313" key="2">
    <source>
        <dbReference type="Proteomes" id="UP000291469"/>
    </source>
</evidence>
<evidence type="ECO:0000313" key="1">
    <source>
        <dbReference type="EMBL" id="QBI18731.1"/>
    </source>
</evidence>